<dbReference type="InterPro" id="IPR000537">
    <property type="entry name" value="UbiA_prenyltransferase"/>
</dbReference>
<evidence type="ECO:0000256" key="3">
    <source>
        <dbReference type="ARBA" id="ARBA00022692"/>
    </source>
</evidence>
<feature type="transmembrane region" description="Helical" evidence="6">
    <location>
        <begin position="131"/>
        <end position="150"/>
    </location>
</feature>
<keyword evidence="3 6" id="KW-0812">Transmembrane</keyword>
<dbReference type="InterPro" id="IPR044878">
    <property type="entry name" value="UbiA_sf"/>
</dbReference>
<evidence type="ECO:0000256" key="4">
    <source>
        <dbReference type="ARBA" id="ARBA00022989"/>
    </source>
</evidence>
<reference evidence="7 8" key="1">
    <citation type="submission" date="2020-08" db="EMBL/GenBank/DDBJ databases">
        <title>Genomic Encyclopedia of Type Strains, Phase IV (KMG-IV): sequencing the most valuable type-strain genomes for metagenomic binning, comparative biology and taxonomic classification.</title>
        <authorList>
            <person name="Goeker M."/>
        </authorList>
    </citation>
    <scope>NUCLEOTIDE SEQUENCE [LARGE SCALE GENOMIC DNA]</scope>
    <source>
        <strain evidence="7 8">DSM 12252</strain>
    </source>
</reference>
<dbReference type="GO" id="GO:0016020">
    <property type="term" value="C:membrane"/>
    <property type="evidence" value="ECO:0007669"/>
    <property type="project" value="UniProtKB-SubCell"/>
</dbReference>
<comment type="subcellular location">
    <subcellularLocation>
        <location evidence="1">Membrane</location>
        <topology evidence="1">Multi-pass membrane protein</topology>
    </subcellularLocation>
</comment>
<dbReference type="RefSeq" id="WP_184340008.1">
    <property type="nucleotide sequence ID" value="NZ_JACHIG010000005.1"/>
</dbReference>
<dbReference type="CDD" id="cd13964">
    <property type="entry name" value="PT_UbiA_1"/>
    <property type="match status" value="1"/>
</dbReference>
<comment type="caution">
    <text evidence="7">The sequence shown here is derived from an EMBL/GenBank/DDBJ whole genome shotgun (WGS) entry which is preliminary data.</text>
</comment>
<keyword evidence="4 6" id="KW-1133">Transmembrane helix</keyword>
<sequence>MRPWLHLARISNLPTVWTNVTAAWLLAGGPLTDVRLVWLLIAGSLLYTGGMILNDAADAKFDAEHRKERPIPSGQVGLRTAWVVGGVMLFMGSVSAVGYGANPQLTALMMGAIVFYDLYHKRWAGSVIIMGACRLLLYMVAASAVAPFTVASQKGALSFFGAEWRYETGFLPAGPMLVLPFALALGCYIVGITVAARLEHKNEQMPVPASLLAFALLYTPAIVCAMRFSSAGGSPLQIVVLGVFAMLVAYATQTLRKGGPAIGQAVGWLLAGIAVVDALAVASVAPGLALGFVVLTPLLRLWQRWVAAT</sequence>
<feature type="transmembrane region" description="Helical" evidence="6">
    <location>
        <begin position="170"/>
        <end position="195"/>
    </location>
</feature>
<evidence type="ECO:0000313" key="7">
    <source>
        <dbReference type="EMBL" id="MBB5033090.1"/>
    </source>
</evidence>
<organism evidence="7 8">
    <name type="scientific">Prosthecobacter vanneervenii</name>
    <dbReference type="NCBI Taxonomy" id="48466"/>
    <lineage>
        <taxon>Bacteria</taxon>
        <taxon>Pseudomonadati</taxon>
        <taxon>Verrucomicrobiota</taxon>
        <taxon>Verrucomicrobiia</taxon>
        <taxon>Verrucomicrobiales</taxon>
        <taxon>Verrucomicrobiaceae</taxon>
        <taxon>Prosthecobacter</taxon>
    </lineage>
</organism>
<dbReference type="EC" id="2.5.1.39" evidence="7"/>
<evidence type="ECO:0000256" key="2">
    <source>
        <dbReference type="ARBA" id="ARBA00022475"/>
    </source>
</evidence>
<keyword evidence="7" id="KW-0808">Transferase</keyword>
<dbReference type="Proteomes" id="UP000590740">
    <property type="component" value="Unassembled WGS sequence"/>
</dbReference>
<name>A0A7W7YC18_9BACT</name>
<dbReference type="Pfam" id="PF01040">
    <property type="entry name" value="UbiA"/>
    <property type="match status" value="1"/>
</dbReference>
<feature type="transmembrane region" description="Helical" evidence="6">
    <location>
        <begin position="207"/>
        <end position="228"/>
    </location>
</feature>
<dbReference type="AlphaFoldDB" id="A0A7W7YC18"/>
<evidence type="ECO:0000256" key="6">
    <source>
        <dbReference type="SAM" id="Phobius"/>
    </source>
</evidence>
<keyword evidence="2" id="KW-1003">Cell membrane</keyword>
<feature type="transmembrane region" description="Helical" evidence="6">
    <location>
        <begin position="234"/>
        <end position="253"/>
    </location>
</feature>
<accession>A0A7W7YC18</accession>
<proteinExistence type="predicted"/>
<keyword evidence="5 6" id="KW-0472">Membrane</keyword>
<protein>
    <submittedName>
        <fullName evidence="7">4-hydroxybenzoate polyprenyltransferase</fullName>
        <ecNumber evidence="7">2.5.1.39</ecNumber>
    </submittedName>
</protein>
<gene>
    <name evidence="7" type="ORF">HNQ65_002673</name>
</gene>
<evidence type="ECO:0000313" key="8">
    <source>
        <dbReference type="Proteomes" id="UP000590740"/>
    </source>
</evidence>
<evidence type="ECO:0000256" key="1">
    <source>
        <dbReference type="ARBA" id="ARBA00004141"/>
    </source>
</evidence>
<evidence type="ECO:0000256" key="5">
    <source>
        <dbReference type="ARBA" id="ARBA00023136"/>
    </source>
</evidence>
<feature type="transmembrane region" description="Helical" evidence="6">
    <location>
        <begin position="265"/>
        <end position="295"/>
    </location>
</feature>
<dbReference type="EMBL" id="JACHIG010000005">
    <property type="protein sequence ID" value="MBB5033090.1"/>
    <property type="molecule type" value="Genomic_DNA"/>
</dbReference>
<dbReference type="Gene3D" id="1.10.357.140">
    <property type="entry name" value="UbiA prenyltransferase"/>
    <property type="match status" value="1"/>
</dbReference>
<keyword evidence="8" id="KW-1185">Reference proteome</keyword>
<dbReference type="GO" id="GO:0008412">
    <property type="term" value="F:4-hydroxybenzoate polyprenyltransferase activity"/>
    <property type="evidence" value="ECO:0007669"/>
    <property type="project" value="UniProtKB-EC"/>
</dbReference>
<feature type="transmembrane region" description="Helical" evidence="6">
    <location>
        <begin position="76"/>
        <end position="97"/>
    </location>
</feature>
<feature type="transmembrane region" description="Helical" evidence="6">
    <location>
        <begin position="36"/>
        <end position="56"/>
    </location>
</feature>